<gene>
    <name evidence="2" type="ORF">ACFO0P_15720</name>
</gene>
<dbReference type="EMBL" id="JBHSEG010000008">
    <property type="protein sequence ID" value="MFC4455226.1"/>
    <property type="molecule type" value="Genomic_DNA"/>
</dbReference>
<reference evidence="3" key="1">
    <citation type="journal article" date="2019" name="Int. J. Syst. Evol. Microbiol.">
        <title>The Global Catalogue of Microorganisms (GCM) 10K type strain sequencing project: providing services to taxonomists for standard genome sequencing and annotation.</title>
        <authorList>
            <consortium name="The Broad Institute Genomics Platform"/>
            <consortium name="The Broad Institute Genome Sequencing Center for Infectious Disease"/>
            <person name="Wu L."/>
            <person name="Ma J."/>
        </authorList>
    </citation>
    <scope>NUCLEOTIDE SEQUENCE [LARGE SCALE GENOMIC DNA]</scope>
    <source>
        <strain evidence="3">CCUG 39970</strain>
    </source>
</reference>
<organism evidence="2 3">
    <name type="scientific">Deinococcus sonorensis</name>
    <dbReference type="NCBI Taxonomy" id="309891"/>
    <lineage>
        <taxon>Bacteria</taxon>
        <taxon>Thermotogati</taxon>
        <taxon>Deinococcota</taxon>
        <taxon>Deinococci</taxon>
        <taxon>Deinococcales</taxon>
        <taxon>Deinococcaceae</taxon>
        <taxon>Deinococcus</taxon>
    </lineage>
</organism>
<evidence type="ECO:0000313" key="3">
    <source>
        <dbReference type="Proteomes" id="UP001595939"/>
    </source>
</evidence>
<dbReference type="RefSeq" id="WP_380129943.1">
    <property type="nucleotide sequence ID" value="NZ_JBHSEG010000008.1"/>
</dbReference>
<comment type="caution">
    <text evidence="2">The sequence shown here is derived from an EMBL/GenBank/DDBJ whole genome shotgun (WGS) entry which is preliminary data.</text>
</comment>
<proteinExistence type="predicted"/>
<feature type="transmembrane region" description="Helical" evidence="1">
    <location>
        <begin position="88"/>
        <end position="115"/>
    </location>
</feature>
<keyword evidence="1" id="KW-0472">Membrane</keyword>
<evidence type="ECO:0000313" key="2">
    <source>
        <dbReference type="EMBL" id="MFC4455226.1"/>
    </source>
</evidence>
<keyword evidence="1" id="KW-1133">Transmembrane helix</keyword>
<keyword evidence="1" id="KW-0812">Transmembrane</keyword>
<name>A0ABV8YBR4_9DEIO</name>
<sequence length="182" mass="20410">MHARLQFVTECLKTEINDQLKFSLEEDRERLIFLLLHGIDAKKGIRRQLEDLYQSSSQEITWKSLKLALPYLRSDNHRLIRDFSNVSGAVVAVSQWTGVVLLVLGALMGGLTLWATWSTLIGKPQPWLSFAVEAALLFSLGLVYVRMALPLAIAKRLQPLLPERTVLPQADAVPQSPNSPHS</sequence>
<evidence type="ECO:0000256" key="1">
    <source>
        <dbReference type="SAM" id="Phobius"/>
    </source>
</evidence>
<feature type="transmembrane region" description="Helical" evidence="1">
    <location>
        <begin position="127"/>
        <end position="149"/>
    </location>
</feature>
<protein>
    <submittedName>
        <fullName evidence="2">Uncharacterized protein</fullName>
    </submittedName>
</protein>
<dbReference type="Proteomes" id="UP001595939">
    <property type="component" value="Unassembled WGS sequence"/>
</dbReference>
<keyword evidence="3" id="KW-1185">Reference proteome</keyword>
<accession>A0ABV8YBR4</accession>